<reference evidence="2" key="1">
    <citation type="journal article" date="2015" name="Nature">
        <title>Complex archaea that bridge the gap between prokaryotes and eukaryotes.</title>
        <authorList>
            <person name="Spang A."/>
            <person name="Saw J.H."/>
            <person name="Jorgensen S.L."/>
            <person name="Zaremba-Niedzwiedzka K."/>
            <person name="Martijn J."/>
            <person name="Lind A.E."/>
            <person name="van Eijk R."/>
            <person name="Schleper C."/>
            <person name="Guy L."/>
            <person name="Ettema T.J."/>
        </authorList>
    </citation>
    <scope>NUCLEOTIDE SEQUENCE</scope>
</reference>
<gene>
    <name evidence="2" type="ORF">LCGC14_2783160</name>
</gene>
<comment type="caution">
    <text evidence="2">The sequence shown here is derived from an EMBL/GenBank/DDBJ whole genome shotgun (WGS) entry which is preliminary data.</text>
</comment>
<protein>
    <recommendedName>
        <fullName evidence="3">Terminase large subunit gp17-like C-terminal domain-containing protein</fullName>
    </recommendedName>
</protein>
<sequence>RSRKFIFATVGDNKFVNKDYVGNLDEYTGVELRAYRFGDWDVSAGAYFDEWNYDRHVVDEYYPQSGDRVWASMDYGYNHWNCWYLHAKTPDGMIYTFAEMTHRKHYPHEIAPEFKDLLEEFGLSLYNLTANYAGGDVWNKTGQSVESIADQYAALGIKLTRAITDPGSRIAGAHHMARLLGNHERDIPPMWFVAKRCTRLVDTIPMMERNPNNPEDVRKVDATPDGDGGDDAYDGGRYGLYTEKPKGRLTVSHRQTI</sequence>
<evidence type="ECO:0000256" key="1">
    <source>
        <dbReference type="SAM" id="MobiDB-lite"/>
    </source>
</evidence>
<proteinExistence type="predicted"/>
<evidence type="ECO:0008006" key="3">
    <source>
        <dbReference type="Google" id="ProtNLM"/>
    </source>
</evidence>
<accession>A0A0F8ZEV1</accession>
<feature type="non-terminal residue" evidence="2">
    <location>
        <position position="1"/>
    </location>
</feature>
<name>A0A0F8ZEV1_9ZZZZ</name>
<feature type="region of interest" description="Disordered" evidence="1">
    <location>
        <begin position="206"/>
        <end position="238"/>
    </location>
</feature>
<dbReference type="Gene3D" id="3.30.420.280">
    <property type="match status" value="1"/>
</dbReference>
<dbReference type="AlphaFoldDB" id="A0A0F8ZEV1"/>
<dbReference type="EMBL" id="LAZR01051768">
    <property type="protein sequence ID" value="KKK84455.1"/>
    <property type="molecule type" value="Genomic_DNA"/>
</dbReference>
<evidence type="ECO:0000313" key="2">
    <source>
        <dbReference type="EMBL" id="KKK84455.1"/>
    </source>
</evidence>
<organism evidence="2">
    <name type="scientific">marine sediment metagenome</name>
    <dbReference type="NCBI Taxonomy" id="412755"/>
    <lineage>
        <taxon>unclassified sequences</taxon>
        <taxon>metagenomes</taxon>
        <taxon>ecological metagenomes</taxon>
    </lineage>
</organism>